<dbReference type="Gene3D" id="3.40.50.150">
    <property type="entry name" value="Vaccinia Virus protein VP39"/>
    <property type="match status" value="1"/>
</dbReference>
<evidence type="ECO:0000256" key="2">
    <source>
        <dbReference type="ARBA" id="ARBA00022679"/>
    </source>
</evidence>
<gene>
    <name evidence="4 7" type="primary">prmC</name>
    <name evidence="7" type="ORF">ACFOOI_17150</name>
</gene>
<reference evidence="8" key="1">
    <citation type="journal article" date="2019" name="Int. J. Syst. Evol. Microbiol.">
        <title>The Global Catalogue of Microorganisms (GCM) 10K type strain sequencing project: providing services to taxonomists for standard genome sequencing and annotation.</title>
        <authorList>
            <consortium name="The Broad Institute Genomics Platform"/>
            <consortium name="The Broad Institute Genome Sequencing Center for Infectious Disease"/>
            <person name="Wu L."/>
            <person name="Ma J."/>
        </authorList>
    </citation>
    <scope>NUCLEOTIDE SEQUENCE [LARGE SCALE GENOMIC DNA]</scope>
    <source>
        <strain evidence="8">CECT 7956</strain>
    </source>
</reference>
<dbReference type="HAMAP" id="MF_02126">
    <property type="entry name" value="RF_methyltr_PrmC"/>
    <property type="match status" value="1"/>
</dbReference>
<dbReference type="InterPro" id="IPR050320">
    <property type="entry name" value="N5-glutamine_MTase"/>
</dbReference>
<feature type="binding site" evidence="4">
    <location>
        <position position="138"/>
    </location>
    <ligand>
        <name>S-adenosyl-L-methionine</name>
        <dbReference type="ChEBI" id="CHEBI:59789"/>
    </ligand>
</feature>
<feature type="binding site" evidence="4">
    <location>
        <begin position="115"/>
        <end position="119"/>
    </location>
    <ligand>
        <name>S-adenosyl-L-methionine</name>
        <dbReference type="ChEBI" id="CHEBI:59789"/>
    </ligand>
</feature>
<keyword evidence="3 4" id="KW-0949">S-adenosyl-L-methionine</keyword>
<evidence type="ECO:0000259" key="5">
    <source>
        <dbReference type="Pfam" id="PF13847"/>
    </source>
</evidence>
<name>A0ABV7Z2B1_9BACT</name>
<dbReference type="InterPro" id="IPR002052">
    <property type="entry name" value="DNA_methylase_N6_adenine_CS"/>
</dbReference>
<dbReference type="RefSeq" id="WP_379839261.1">
    <property type="nucleotide sequence ID" value="NZ_JBHRYQ010000001.1"/>
</dbReference>
<organism evidence="7 8">
    <name type="scientific">Lacihabitans lacunae</name>
    <dbReference type="NCBI Taxonomy" id="1028214"/>
    <lineage>
        <taxon>Bacteria</taxon>
        <taxon>Pseudomonadati</taxon>
        <taxon>Bacteroidota</taxon>
        <taxon>Cytophagia</taxon>
        <taxon>Cytophagales</taxon>
        <taxon>Leadbetterellaceae</taxon>
        <taxon>Lacihabitans</taxon>
    </lineage>
</organism>
<dbReference type="Pfam" id="PF17827">
    <property type="entry name" value="PrmC_N"/>
    <property type="match status" value="1"/>
</dbReference>
<comment type="caution">
    <text evidence="7">The sequence shown here is derived from an EMBL/GenBank/DDBJ whole genome shotgun (WGS) entry which is preliminary data.</text>
</comment>
<keyword evidence="2 4" id="KW-0808">Transferase</keyword>
<evidence type="ECO:0000256" key="1">
    <source>
        <dbReference type="ARBA" id="ARBA00022603"/>
    </source>
</evidence>
<dbReference type="NCBIfam" id="TIGR03534">
    <property type="entry name" value="RF_mod_PrmC"/>
    <property type="match status" value="1"/>
</dbReference>
<dbReference type="PANTHER" id="PTHR18895:SF74">
    <property type="entry name" value="MTRF1L RELEASE FACTOR GLUTAMINE METHYLTRANSFERASE"/>
    <property type="match status" value="1"/>
</dbReference>
<dbReference type="PANTHER" id="PTHR18895">
    <property type="entry name" value="HEMK METHYLTRANSFERASE"/>
    <property type="match status" value="1"/>
</dbReference>
<dbReference type="InterPro" id="IPR029063">
    <property type="entry name" value="SAM-dependent_MTases_sf"/>
</dbReference>
<proteinExistence type="inferred from homology"/>
<feature type="binding site" evidence="4">
    <location>
        <begin position="183"/>
        <end position="186"/>
    </location>
    <ligand>
        <name>substrate</name>
    </ligand>
</feature>
<comment type="function">
    <text evidence="4">Methylates the class 1 translation termination release factors RF1/PrfA and RF2/PrfB on the glutamine residue of the universally conserved GGQ motif.</text>
</comment>
<dbReference type="PROSITE" id="PS00092">
    <property type="entry name" value="N6_MTASE"/>
    <property type="match status" value="1"/>
</dbReference>
<evidence type="ECO:0000259" key="6">
    <source>
        <dbReference type="Pfam" id="PF17827"/>
    </source>
</evidence>
<accession>A0ABV7Z2B1</accession>
<protein>
    <recommendedName>
        <fullName evidence="4">Release factor glutamine methyltransferase</fullName>
        <shortName evidence="4">RF MTase</shortName>
        <ecNumber evidence="4">2.1.1.297</ecNumber>
    </recommendedName>
    <alternativeName>
        <fullName evidence="4">N5-glutamine methyltransferase PrmC</fullName>
    </alternativeName>
    <alternativeName>
        <fullName evidence="4">Protein-(glutamine-N5) MTase PrmC</fullName>
    </alternativeName>
    <alternativeName>
        <fullName evidence="4">Protein-glutamine N-methyltransferase PrmC</fullName>
    </alternativeName>
</protein>
<dbReference type="EMBL" id="JBHRYQ010000001">
    <property type="protein sequence ID" value="MFC3812391.1"/>
    <property type="molecule type" value="Genomic_DNA"/>
</dbReference>
<feature type="binding site" evidence="4">
    <location>
        <position position="183"/>
    </location>
    <ligand>
        <name>S-adenosyl-L-methionine</name>
        <dbReference type="ChEBI" id="CHEBI:59789"/>
    </ligand>
</feature>
<dbReference type="GO" id="GO:0032259">
    <property type="term" value="P:methylation"/>
    <property type="evidence" value="ECO:0007669"/>
    <property type="project" value="UniProtKB-KW"/>
</dbReference>
<keyword evidence="8" id="KW-1185">Reference proteome</keyword>
<dbReference type="Gene3D" id="1.10.8.10">
    <property type="entry name" value="DNA helicase RuvA subunit, C-terminal domain"/>
    <property type="match status" value="1"/>
</dbReference>
<comment type="similarity">
    <text evidence="4">Belongs to the protein N5-glutamine methyltransferase family. PrmC subfamily.</text>
</comment>
<dbReference type="Pfam" id="PF13847">
    <property type="entry name" value="Methyltransf_31"/>
    <property type="match status" value="1"/>
</dbReference>
<comment type="caution">
    <text evidence="4">Lacks conserved residue(s) required for the propagation of feature annotation.</text>
</comment>
<dbReference type="GO" id="GO:0102559">
    <property type="term" value="F:peptide chain release factor N(5)-glutamine methyltransferase activity"/>
    <property type="evidence" value="ECO:0007669"/>
    <property type="project" value="UniProtKB-EC"/>
</dbReference>
<sequence>MKTPKQILAYLQSKITAYPLEEAREIGIIWLQKVLDISKTDINFSESQVDENSFNIEETIQRLNQNEPIQYILGEAWFRDRPFVVNKNVLIPRPETEEIIDLIKAVNPKTILDLGTGSGCIPISLALEIPNAGVYAIDISEGALQVATQNNANLKANVNFKKGDILNFVSPFEEQKFDVIVSNPPYVKNDEKTEMRANVLAFEPHLALFVENEDPLLFYRHIAQIGLKYLNENGFIVVEINSYLGKETKACFESYGYLKVELIQDFLGRDRFIKINR</sequence>
<keyword evidence="1 4" id="KW-0489">Methyltransferase</keyword>
<evidence type="ECO:0000313" key="7">
    <source>
        <dbReference type="EMBL" id="MFC3812391.1"/>
    </source>
</evidence>
<dbReference type="InterPro" id="IPR004556">
    <property type="entry name" value="HemK-like"/>
</dbReference>
<dbReference type="CDD" id="cd02440">
    <property type="entry name" value="AdoMet_MTases"/>
    <property type="match status" value="1"/>
</dbReference>
<dbReference type="SUPFAM" id="SSF53335">
    <property type="entry name" value="S-adenosyl-L-methionine-dependent methyltransferases"/>
    <property type="match status" value="1"/>
</dbReference>
<evidence type="ECO:0000256" key="4">
    <source>
        <dbReference type="HAMAP-Rule" id="MF_02126"/>
    </source>
</evidence>
<dbReference type="EC" id="2.1.1.297" evidence="4"/>
<dbReference type="InterPro" id="IPR019874">
    <property type="entry name" value="RF_methyltr_PrmC"/>
</dbReference>
<evidence type="ECO:0000256" key="3">
    <source>
        <dbReference type="ARBA" id="ARBA00022691"/>
    </source>
</evidence>
<dbReference type="InterPro" id="IPR025714">
    <property type="entry name" value="Methyltranfer_dom"/>
</dbReference>
<dbReference type="InterPro" id="IPR040758">
    <property type="entry name" value="PrmC_N"/>
</dbReference>
<feature type="domain" description="Release factor glutamine methyltransferase N-terminal" evidence="6">
    <location>
        <begin position="7"/>
        <end position="74"/>
    </location>
</feature>
<evidence type="ECO:0000313" key="8">
    <source>
        <dbReference type="Proteomes" id="UP001595616"/>
    </source>
</evidence>
<dbReference type="NCBIfam" id="TIGR00536">
    <property type="entry name" value="hemK_fam"/>
    <property type="match status" value="1"/>
</dbReference>
<dbReference type="Proteomes" id="UP001595616">
    <property type="component" value="Unassembled WGS sequence"/>
</dbReference>
<comment type="catalytic activity">
    <reaction evidence="4">
        <text>L-glutaminyl-[peptide chain release factor] + S-adenosyl-L-methionine = N(5)-methyl-L-glutaminyl-[peptide chain release factor] + S-adenosyl-L-homocysteine + H(+)</text>
        <dbReference type="Rhea" id="RHEA:42896"/>
        <dbReference type="Rhea" id="RHEA-COMP:10271"/>
        <dbReference type="Rhea" id="RHEA-COMP:10272"/>
        <dbReference type="ChEBI" id="CHEBI:15378"/>
        <dbReference type="ChEBI" id="CHEBI:30011"/>
        <dbReference type="ChEBI" id="CHEBI:57856"/>
        <dbReference type="ChEBI" id="CHEBI:59789"/>
        <dbReference type="ChEBI" id="CHEBI:61891"/>
        <dbReference type="EC" id="2.1.1.297"/>
    </reaction>
</comment>
<feature type="domain" description="Methyltransferase" evidence="5">
    <location>
        <begin position="109"/>
        <end position="190"/>
    </location>
</feature>